<sequence length="277" mass="31900">MKILIYGATGYIGNVLARQLLCYGHQVGNVSRQSSMIPYVDNYLFDDNINDVLEEFLPDKIIYMSACFNNLDVSSIVDINIKKPLEILSSLEANNHIEFIYIGSYWQFGDASLKETPIDLYSSSKKAMVSFLDYYRLYTKVICKEIVLFGTYGESDQRGKLLDYLITMSNKQDKVSLTEGNQELNLSFVDDVCSSIIDVCFKLEGDRFQILSDVNSTPRDLVRIIRKHQKIDVDFGAVKYRAVELMKLWTDPDYQMIHIKDNIENYIKSKLNYVEVS</sequence>
<dbReference type="EMBL" id="MAJU01000024">
    <property type="protein sequence ID" value="OCH18575.1"/>
    <property type="molecule type" value="Genomic_DNA"/>
</dbReference>
<reference evidence="2 3" key="1">
    <citation type="submission" date="2016-06" db="EMBL/GenBank/DDBJ databases">
        <authorList>
            <person name="Kjaerup R.B."/>
            <person name="Dalgaard T.S."/>
            <person name="Juul-Madsen H.R."/>
        </authorList>
    </citation>
    <scope>NUCLEOTIDE SEQUENCE [LARGE SCALE GENOMIC DNA]</scope>
    <source>
        <strain evidence="2 3">1S159</strain>
    </source>
</reference>
<accession>A0A1B9NVG2</accession>
<evidence type="ECO:0000259" key="1">
    <source>
        <dbReference type="Pfam" id="PF01370"/>
    </source>
</evidence>
<dbReference type="AlphaFoldDB" id="A0A1B9NVG2"/>
<gene>
    <name evidence="2" type="ORF">A6E04_01770</name>
</gene>
<proteinExistence type="predicted"/>
<evidence type="ECO:0000313" key="2">
    <source>
        <dbReference type="EMBL" id="OCH18575.1"/>
    </source>
</evidence>
<dbReference type="InterPro" id="IPR036291">
    <property type="entry name" value="NAD(P)-bd_dom_sf"/>
</dbReference>
<dbReference type="STRING" id="688.A6E04_01770"/>
<dbReference type="SUPFAM" id="SSF51735">
    <property type="entry name" value="NAD(P)-binding Rossmann-fold domains"/>
    <property type="match status" value="1"/>
</dbReference>
<organism evidence="2 3">
    <name type="scientific">Aliivibrio logei</name>
    <name type="common">Vibrio logei</name>
    <dbReference type="NCBI Taxonomy" id="688"/>
    <lineage>
        <taxon>Bacteria</taxon>
        <taxon>Pseudomonadati</taxon>
        <taxon>Pseudomonadota</taxon>
        <taxon>Gammaproteobacteria</taxon>
        <taxon>Vibrionales</taxon>
        <taxon>Vibrionaceae</taxon>
        <taxon>Aliivibrio</taxon>
    </lineage>
</organism>
<dbReference type="Gene3D" id="3.40.50.720">
    <property type="entry name" value="NAD(P)-binding Rossmann-like Domain"/>
    <property type="match status" value="1"/>
</dbReference>
<comment type="caution">
    <text evidence="2">The sequence shown here is derived from an EMBL/GenBank/DDBJ whole genome shotgun (WGS) entry which is preliminary data.</text>
</comment>
<dbReference type="OrthoDB" id="9787292at2"/>
<dbReference type="InterPro" id="IPR001509">
    <property type="entry name" value="Epimerase_deHydtase"/>
</dbReference>
<name>A0A1B9NVG2_ALILO</name>
<dbReference type="Proteomes" id="UP000093523">
    <property type="component" value="Unassembled WGS sequence"/>
</dbReference>
<dbReference type="RefSeq" id="WP_065611849.1">
    <property type="nucleotide sequence ID" value="NZ_CAWMPN010000024.1"/>
</dbReference>
<evidence type="ECO:0000313" key="3">
    <source>
        <dbReference type="Proteomes" id="UP000093523"/>
    </source>
</evidence>
<protein>
    <recommendedName>
        <fullName evidence="1">NAD-dependent epimerase/dehydratase domain-containing protein</fullName>
    </recommendedName>
</protein>
<feature type="domain" description="NAD-dependent epimerase/dehydratase" evidence="1">
    <location>
        <begin position="3"/>
        <end position="197"/>
    </location>
</feature>
<dbReference type="Pfam" id="PF01370">
    <property type="entry name" value="Epimerase"/>
    <property type="match status" value="1"/>
</dbReference>